<dbReference type="Pfam" id="PF10211">
    <property type="entry name" value="Ax_dynein_light"/>
    <property type="match status" value="1"/>
</dbReference>
<feature type="region of interest" description="Disordered" evidence="3">
    <location>
        <begin position="114"/>
        <end position="138"/>
    </location>
</feature>
<protein>
    <submittedName>
        <fullName evidence="4">AXDN1 protein</fullName>
    </submittedName>
</protein>
<keyword evidence="1 2" id="KW-0175">Coiled coil</keyword>
<evidence type="ECO:0000313" key="4">
    <source>
        <dbReference type="EMBL" id="NXE75296.1"/>
    </source>
</evidence>
<feature type="compositionally biased region" description="Basic and acidic residues" evidence="3">
    <location>
        <begin position="978"/>
        <end position="995"/>
    </location>
</feature>
<feature type="non-terminal residue" evidence="4">
    <location>
        <position position="1"/>
    </location>
</feature>
<reference evidence="4 5" key="1">
    <citation type="submission" date="2019-09" db="EMBL/GenBank/DDBJ databases">
        <title>Bird 10,000 Genomes (B10K) Project - Family phase.</title>
        <authorList>
            <person name="Zhang G."/>
        </authorList>
    </citation>
    <scope>NUCLEOTIDE SEQUENCE [LARGE SCALE GENOMIC DNA]</scope>
    <source>
        <strain evidence="4">B10K-CU-031-03</strain>
        <tissue evidence="4">Muscle</tissue>
    </source>
</reference>
<feature type="coiled-coil region" evidence="2">
    <location>
        <begin position="321"/>
        <end position="369"/>
    </location>
</feature>
<dbReference type="GO" id="GO:0005737">
    <property type="term" value="C:cytoplasm"/>
    <property type="evidence" value="ECO:0007669"/>
    <property type="project" value="UniProtKB-ARBA"/>
</dbReference>
<evidence type="ECO:0000256" key="2">
    <source>
        <dbReference type="SAM" id="Coils"/>
    </source>
</evidence>
<dbReference type="PANTHER" id="PTHR23052:SF1">
    <property type="entry name" value="AXONEMAL DYNEIN LIGHT CHAIN DOMAIN-CONTAINING PROTEIN 1"/>
    <property type="match status" value="1"/>
</dbReference>
<feature type="region of interest" description="Disordered" evidence="3">
    <location>
        <begin position="978"/>
        <end position="1019"/>
    </location>
</feature>
<dbReference type="Proteomes" id="UP000525205">
    <property type="component" value="Unassembled WGS sequence"/>
</dbReference>
<name>A0A7K8P959_COCCO</name>
<dbReference type="InterPro" id="IPR052845">
    <property type="entry name" value="Axonemal_dynein_LC_domain"/>
</dbReference>
<evidence type="ECO:0000313" key="5">
    <source>
        <dbReference type="Proteomes" id="UP000525205"/>
    </source>
</evidence>
<dbReference type="PANTHER" id="PTHR23052">
    <property type="entry name" value="AXONEMAL DYNEIN LIGHT CHAIN DOMAIN-CONTAINING PROTEIN 1"/>
    <property type="match status" value="1"/>
</dbReference>
<evidence type="ECO:0000256" key="3">
    <source>
        <dbReference type="SAM" id="MobiDB-lite"/>
    </source>
</evidence>
<proteinExistence type="predicted"/>
<organism evidence="4 5">
    <name type="scientific">Cochlearius cochlearius</name>
    <name type="common">Boat-billed heron</name>
    <dbReference type="NCBI Taxonomy" id="110676"/>
    <lineage>
        <taxon>Eukaryota</taxon>
        <taxon>Metazoa</taxon>
        <taxon>Chordata</taxon>
        <taxon>Craniata</taxon>
        <taxon>Vertebrata</taxon>
        <taxon>Euteleostomi</taxon>
        <taxon>Archelosauria</taxon>
        <taxon>Archosauria</taxon>
        <taxon>Dinosauria</taxon>
        <taxon>Saurischia</taxon>
        <taxon>Theropoda</taxon>
        <taxon>Coelurosauria</taxon>
        <taxon>Aves</taxon>
        <taxon>Neognathae</taxon>
        <taxon>Neoaves</taxon>
        <taxon>Aequornithes</taxon>
        <taxon>Pelecaniformes</taxon>
        <taxon>Ardeidae</taxon>
        <taxon>Cochlearius</taxon>
    </lineage>
</organism>
<accession>A0A7K8P959</accession>
<dbReference type="AlphaFoldDB" id="A0A7K8P959"/>
<evidence type="ECO:0000256" key="1">
    <source>
        <dbReference type="ARBA" id="ARBA00023054"/>
    </source>
</evidence>
<comment type="caution">
    <text evidence="4">The sequence shown here is derived from an EMBL/GenBank/DDBJ whole genome shotgun (WGS) entry which is preliminary data.</text>
</comment>
<feature type="non-terminal residue" evidence="4">
    <location>
        <position position="1019"/>
    </location>
</feature>
<dbReference type="EMBL" id="VWPP01000075">
    <property type="protein sequence ID" value="NXE75296.1"/>
    <property type="molecule type" value="Genomic_DNA"/>
</dbReference>
<sequence length="1019" mass="116575">EIPKPKGSSRMLDRIRPVSSSLEHSFVPEEVFRSLTCASSSLYVPENFQSPQTTKTPTGFRGCLQTPDRLWHYPNRRSKFRHLTDHPVSLTGAGRDVSYLCDIATGREATKAMTGRSSFAQSRRDQRGSCGTVPRTRRMTPADSLVPKEFHIVKNRGVLPLKYFDDKYTTLLEDREKKLRLFPSMKPSGRLEVIQLMEVMDSMLEKAGVDKLIRVTGPSQLHNLLELMKAEQNIYNIVFHELIRQVSVDCVERGQLLSKLRQRYVRLLEWIPEQMKTLYKKMMAQKLVNRHITEELLYFKESVGQLASELYEVREHDCKVTKEAEKAQEELATAMQEAKVNANLLEEYRELYELQRRRLEEQVLLLAQERDVWSSAAYDLALKIVDRNQLTLVRRLHVSSKTLTTVLKHFIVLLASKDTGDLADLQEETEQFRERLSRVGAEIECSEESSQGKLQIVCSSLNKWLQYFHSSDSSSPMNEKLLDEILQDIKNLINMLKDDLEQYGGEGHLRKTESLRSTASLQEHWTELGQTLLNRHRDLAGALLPQHAALEEINQKACELYRQYNIRISGNNGTARFLTALVRSVEDWLFKVQKLKQGSGMHEAELQAFYDKIPAWLAQVDAVMSCIGSSQLREAESDKKPHFPVVPREIFQMIQQWVLSVNNEVEKNIMHLNEKVTELHRNLTLWLVNLLRHMIADCLSWECPRRQESDTETDKELRLLGTRKLQHEAEELVAEMGRLSGSIVSCCREIVNGIVRKKRSEADSEADFELEELNKIKTECCNWIQVCSLLLSEITGTPVSFLDLEELKNLFGSEELQLKLKLKDTVISSTQEELEAEDANSSRKPVTEEATLEVKEEIAIVQQQPGAGMDYLTEDNEATADMIRYVGHDSNIHMKSLKSDIISVTGREMTASKSSTPFSQKEFEALAALEHLQVQLLETEIRAQNAEERSEGLEEKLEEALQRIKELEGELETERKVIPEATHKEGQEKYFHESISEVGACSRPKASTSGKSKGSRESK</sequence>
<gene>
    <name evidence="4" type="primary">Axdnd1</name>
    <name evidence="4" type="ORF">COCCOC_R03107</name>
</gene>
<keyword evidence="5" id="KW-1185">Reference proteome</keyword>
<dbReference type="InterPro" id="IPR019347">
    <property type="entry name" value="Axonemal_dynein_light_chain"/>
</dbReference>